<dbReference type="InterPro" id="IPR000542">
    <property type="entry name" value="Carn_acyl_trans"/>
</dbReference>
<dbReference type="InterPro" id="IPR023213">
    <property type="entry name" value="CAT-like_dom_sf"/>
</dbReference>
<dbReference type="AlphaFoldDB" id="A0A0W0G8K3"/>
<evidence type="ECO:0000256" key="2">
    <source>
        <dbReference type="ARBA" id="ARBA00022679"/>
    </source>
</evidence>
<feature type="active site" description="Proton acceptor" evidence="4">
    <location>
        <position position="364"/>
    </location>
</feature>
<sequence>MSRTVAPHLRTTHPSFKPVFSTPIRLASLAARPENWKAAAPAAIPDSQTYAAQASLPRLPVPELPETLSKLKESLKPIAWSEEEYNAVANKVDEFAKGKGPELQTRLKEWANGREHWLEEWWDDGGYLGYRDSVVVNVSYYYGFDAHPAHLEQTPAARAAALARGTMLFRQKLKLGQVTPEGTKEGPFCMDTYRWMFDCCRLPGPHGLDWSASYAKEGDTGTEDAHIIVFRRNRPYKVVAATGGRILSMDEFQKQIQEIYDTTKTEYPGVGVLSASNRDVWAKDYTELSSSAHNSTILHAIQSAAFTISLDTAKPNEPVSFSRDLWHGELASNSNATGLKNRWVDKPCEYVVFDNGKAGFMGEHSAMDGTPTVRLCDEVLDMIASPDFDSGTGNADLKPVPLDWEISNKTKESIDQANEAARALISSQELGFYETPYGKNAIKKFGVSPDSWAQMIVQLAYRRLLDSHGWKRNGGTYEAATTRKFYKGRTEAIRVVTSESDAWVRSMIDGASKEEKRRLFGLAAKRHIELAKMCGSGKGIDRHLLGLKKVLKQGEEAPALFSDPVFTRSSNWVLSTSAVFSKHFDVYGWGEVVPDGFGVAYMTGFNDKLMYTITSRTEMPNAEFVKEIAKAADDLYKLHADGSERKPKL</sequence>
<comment type="similarity">
    <text evidence="1">Belongs to the carnitine/choline acetyltransferase family.</text>
</comment>
<dbReference type="GO" id="GO:0009437">
    <property type="term" value="P:carnitine metabolic process"/>
    <property type="evidence" value="ECO:0007669"/>
    <property type="project" value="TreeGrafter"/>
</dbReference>
<gene>
    <name evidence="6" type="ORF">WG66_2557</name>
</gene>
<dbReference type="Gene3D" id="3.30.559.70">
    <property type="entry name" value="Choline/Carnitine o-acyltransferase, domain 2"/>
    <property type="match status" value="1"/>
</dbReference>
<evidence type="ECO:0000256" key="3">
    <source>
        <dbReference type="ARBA" id="ARBA00023315"/>
    </source>
</evidence>
<accession>A0A0W0G8K3</accession>
<dbReference type="eggNOG" id="KOG3717">
    <property type="taxonomic scope" value="Eukaryota"/>
</dbReference>
<dbReference type="Gene3D" id="3.30.559.10">
    <property type="entry name" value="Chloramphenicol acetyltransferase-like domain"/>
    <property type="match status" value="1"/>
</dbReference>
<dbReference type="PANTHER" id="PTHR22589">
    <property type="entry name" value="CARNITINE O-ACYLTRANSFERASE"/>
    <property type="match status" value="1"/>
</dbReference>
<dbReference type="Pfam" id="PF00755">
    <property type="entry name" value="Carn_acyltransf"/>
    <property type="match status" value="1"/>
</dbReference>
<evidence type="ECO:0000256" key="4">
    <source>
        <dbReference type="PIRSR" id="PIRSR600542-1"/>
    </source>
</evidence>
<dbReference type="InterPro" id="IPR039551">
    <property type="entry name" value="Cho/carn_acyl_trans"/>
</dbReference>
<keyword evidence="2" id="KW-0808">Transferase</keyword>
<evidence type="ECO:0000313" key="7">
    <source>
        <dbReference type="Proteomes" id="UP000054988"/>
    </source>
</evidence>
<proteinExistence type="inferred from homology"/>
<evidence type="ECO:0000256" key="1">
    <source>
        <dbReference type="ARBA" id="ARBA00005232"/>
    </source>
</evidence>
<dbReference type="Proteomes" id="UP000054988">
    <property type="component" value="Unassembled WGS sequence"/>
</dbReference>
<reference evidence="6 7" key="1">
    <citation type="submission" date="2015-12" db="EMBL/GenBank/DDBJ databases">
        <title>Draft genome sequence of Moniliophthora roreri, the causal agent of frosty pod rot of cacao.</title>
        <authorList>
            <person name="Aime M.C."/>
            <person name="Diaz-Valderrama J.R."/>
            <person name="Kijpornyongpan T."/>
            <person name="Phillips-Mora W."/>
        </authorList>
    </citation>
    <scope>NUCLEOTIDE SEQUENCE [LARGE SCALE GENOMIC DNA]</scope>
    <source>
        <strain evidence="6 7">MCA 2952</strain>
    </source>
</reference>
<protein>
    <recommendedName>
        <fullName evidence="5">Choline/carnitine acyltransferase domain-containing protein</fullName>
    </recommendedName>
</protein>
<evidence type="ECO:0000259" key="5">
    <source>
        <dbReference type="Pfam" id="PF00755"/>
    </source>
</evidence>
<feature type="domain" description="Choline/carnitine acyltransferase" evidence="5">
    <location>
        <begin position="59"/>
        <end position="629"/>
    </location>
</feature>
<keyword evidence="3" id="KW-0012">Acyltransferase</keyword>
<dbReference type="InterPro" id="IPR042231">
    <property type="entry name" value="Cho/carn_acyl_trans_2"/>
</dbReference>
<comment type="caution">
    <text evidence="6">The sequence shown here is derived from an EMBL/GenBank/DDBJ whole genome shotgun (WGS) entry which is preliminary data.</text>
</comment>
<evidence type="ECO:0000313" key="6">
    <source>
        <dbReference type="EMBL" id="KTB44896.1"/>
    </source>
</evidence>
<dbReference type="GO" id="GO:0004092">
    <property type="term" value="F:carnitine O-acetyltransferase activity"/>
    <property type="evidence" value="ECO:0007669"/>
    <property type="project" value="TreeGrafter"/>
</dbReference>
<dbReference type="GO" id="GO:0005777">
    <property type="term" value="C:peroxisome"/>
    <property type="evidence" value="ECO:0007669"/>
    <property type="project" value="TreeGrafter"/>
</dbReference>
<name>A0A0W0G8K3_MONRR</name>
<dbReference type="GO" id="GO:0005739">
    <property type="term" value="C:mitochondrion"/>
    <property type="evidence" value="ECO:0007669"/>
    <property type="project" value="TreeGrafter"/>
</dbReference>
<dbReference type="PROSITE" id="PS00439">
    <property type="entry name" value="ACYLTRANSF_C_1"/>
    <property type="match status" value="1"/>
</dbReference>
<dbReference type="SUPFAM" id="SSF52777">
    <property type="entry name" value="CoA-dependent acyltransferases"/>
    <property type="match status" value="2"/>
</dbReference>
<organism evidence="6 7">
    <name type="scientific">Moniliophthora roreri</name>
    <name type="common">Frosty pod rot fungus</name>
    <name type="synonym">Monilia roreri</name>
    <dbReference type="NCBI Taxonomy" id="221103"/>
    <lineage>
        <taxon>Eukaryota</taxon>
        <taxon>Fungi</taxon>
        <taxon>Dikarya</taxon>
        <taxon>Basidiomycota</taxon>
        <taxon>Agaricomycotina</taxon>
        <taxon>Agaricomycetes</taxon>
        <taxon>Agaricomycetidae</taxon>
        <taxon>Agaricales</taxon>
        <taxon>Marasmiineae</taxon>
        <taxon>Marasmiaceae</taxon>
        <taxon>Moniliophthora</taxon>
    </lineage>
</organism>
<dbReference type="PANTHER" id="PTHR22589:SF103">
    <property type="entry name" value="CARNITINE O-ACETYL-TRANSFERASE, ISOFORM A-RELATED"/>
    <property type="match status" value="1"/>
</dbReference>
<dbReference type="EMBL" id="LATX01000831">
    <property type="protein sequence ID" value="KTB44896.1"/>
    <property type="molecule type" value="Genomic_DNA"/>
</dbReference>